<accession>A0A3S3MW97</accession>
<reference evidence="8 9" key="1">
    <citation type="journal article" date="2018" name="Front. Microbiol.">
        <title>Novel Insights Into Bacterial Dimethylsulfoniopropionate Catabolism in the East China Sea.</title>
        <authorList>
            <person name="Liu J."/>
            <person name="Liu J."/>
            <person name="Zhang S.H."/>
            <person name="Liang J."/>
            <person name="Lin H."/>
            <person name="Song D."/>
            <person name="Yang G.P."/>
            <person name="Todd J.D."/>
            <person name="Zhang X.H."/>
        </authorList>
    </citation>
    <scope>NUCLEOTIDE SEQUENCE [LARGE SCALE GENOMIC DNA]</scope>
    <source>
        <strain evidence="8 9">ZYFD042</strain>
    </source>
</reference>
<dbReference type="Proteomes" id="UP000285970">
    <property type="component" value="Unassembled WGS sequence"/>
</dbReference>
<dbReference type="InterPro" id="IPR006139">
    <property type="entry name" value="D-isomer_2_OHA_DH_cat_dom"/>
</dbReference>
<dbReference type="Gene3D" id="3.40.50.720">
    <property type="entry name" value="NAD(P)-binding Rossmann-like Domain"/>
    <property type="match status" value="2"/>
</dbReference>
<dbReference type="InterPro" id="IPR006140">
    <property type="entry name" value="D-isomer_DH_NAD-bd"/>
</dbReference>
<dbReference type="Pfam" id="PF00389">
    <property type="entry name" value="2-Hacid_dh"/>
    <property type="match status" value="1"/>
</dbReference>
<comment type="similarity">
    <text evidence="1 4">Belongs to the D-isomer specific 2-hydroxyacid dehydrogenase family.</text>
</comment>
<dbReference type="GO" id="GO:0005829">
    <property type="term" value="C:cytosol"/>
    <property type="evidence" value="ECO:0007669"/>
    <property type="project" value="TreeGrafter"/>
</dbReference>
<keyword evidence="2 4" id="KW-0560">Oxidoreductase</keyword>
<dbReference type="SUPFAM" id="SSF51735">
    <property type="entry name" value="NAD(P)-binding Rossmann-fold domains"/>
    <property type="match status" value="1"/>
</dbReference>
<evidence type="ECO:0000259" key="7">
    <source>
        <dbReference type="Pfam" id="PF02826"/>
    </source>
</evidence>
<dbReference type="InterPro" id="IPR036291">
    <property type="entry name" value="NAD(P)-bd_dom_sf"/>
</dbReference>
<evidence type="ECO:0000259" key="6">
    <source>
        <dbReference type="Pfam" id="PF00389"/>
    </source>
</evidence>
<dbReference type="AlphaFoldDB" id="A0A3S3MW97"/>
<dbReference type="InterPro" id="IPR029753">
    <property type="entry name" value="D-isomer_DH_CS"/>
</dbReference>
<dbReference type="GO" id="GO:0051287">
    <property type="term" value="F:NAD binding"/>
    <property type="evidence" value="ECO:0007669"/>
    <property type="project" value="InterPro"/>
</dbReference>
<dbReference type="GO" id="GO:0030267">
    <property type="term" value="F:glyoxylate reductase (NADPH) activity"/>
    <property type="evidence" value="ECO:0007669"/>
    <property type="project" value="TreeGrafter"/>
</dbReference>
<evidence type="ECO:0000256" key="4">
    <source>
        <dbReference type="RuleBase" id="RU003719"/>
    </source>
</evidence>
<evidence type="ECO:0000256" key="5">
    <source>
        <dbReference type="SAM" id="MobiDB-lite"/>
    </source>
</evidence>
<feature type="region of interest" description="Disordered" evidence="5">
    <location>
        <begin position="1"/>
        <end position="45"/>
    </location>
</feature>
<dbReference type="InterPro" id="IPR050223">
    <property type="entry name" value="D-isomer_2-hydroxyacid_DH"/>
</dbReference>
<proteinExistence type="inferred from homology"/>
<organism evidence="8 9">
    <name type="scientific">Microbacterium enclense</name>
    <dbReference type="NCBI Taxonomy" id="993073"/>
    <lineage>
        <taxon>Bacteria</taxon>
        <taxon>Bacillati</taxon>
        <taxon>Actinomycetota</taxon>
        <taxon>Actinomycetes</taxon>
        <taxon>Micrococcales</taxon>
        <taxon>Microbacteriaceae</taxon>
        <taxon>Microbacterium</taxon>
    </lineage>
</organism>
<comment type="caution">
    <text evidence="8">The sequence shown here is derived from an EMBL/GenBank/DDBJ whole genome shotgun (WGS) entry which is preliminary data.</text>
</comment>
<dbReference type="CDD" id="cd12166">
    <property type="entry name" value="2-Hacid_dh_7"/>
    <property type="match status" value="1"/>
</dbReference>
<dbReference type="Pfam" id="PF02826">
    <property type="entry name" value="2-Hacid_dh_C"/>
    <property type="match status" value="1"/>
</dbReference>
<dbReference type="GO" id="GO:0016618">
    <property type="term" value="F:hydroxypyruvate reductase [NAD(P)H] activity"/>
    <property type="evidence" value="ECO:0007669"/>
    <property type="project" value="TreeGrafter"/>
</dbReference>
<feature type="domain" description="D-isomer specific 2-hydroxyacid dehydrogenase catalytic" evidence="6">
    <location>
        <begin position="125"/>
        <end position="375"/>
    </location>
</feature>
<dbReference type="PANTHER" id="PTHR10996:SF178">
    <property type="entry name" value="2-HYDROXYACID DEHYDROGENASE YGL185C-RELATED"/>
    <property type="match status" value="1"/>
</dbReference>
<gene>
    <name evidence="8" type="ORF">D8Y23_12525</name>
</gene>
<protein>
    <submittedName>
        <fullName evidence="8">Hydroxyacid dehydrogenase</fullName>
    </submittedName>
</protein>
<dbReference type="PANTHER" id="PTHR10996">
    <property type="entry name" value="2-HYDROXYACID DEHYDROGENASE-RELATED"/>
    <property type="match status" value="1"/>
</dbReference>
<dbReference type="OrthoDB" id="4324715at2"/>
<feature type="domain" description="D-isomer specific 2-hydroxyacid dehydrogenase NAD-binding" evidence="7">
    <location>
        <begin position="174"/>
        <end position="344"/>
    </location>
</feature>
<name>A0A3S3MW97_9MICO</name>
<evidence type="ECO:0000313" key="8">
    <source>
        <dbReference type="EMBL" id="RWR16901.1"/>
    </source>
</evidence>
<dbReference type="PROSITE" id="PS00671">
    <property type="entry name" value="D_2_HYDROXYACID_DH_3"/>
    <property type="match status" value="1"/>
</dbReference>
<evidence type="ECO:0000313" key="9">
    <source>
        <dbReference type="Proteomes" id="UP000285970"/>
    </source>
</evidence>
<evidence type="ECO:0000256" key="3">
    <source>
        <dbReference type="ARBA" id="ARBA00023027"/>
    </source>
</evidence>
<dbReference type="SUPFAM" id="SSF52283">
    <property type="entry name" value="Formate/glycerate dehydrogenase catalytic domain-like"/>
    <property type="match status" value="1"/>
</dbReference>
<dbReference type="EMBL" id="RBZY01000047">
    <property type="protein sequence ID" value="RWR16901.1"/>
    <property type="molecule type" value="Genomic_DNA"/>
</dbReference>
<keyword evidence="3" id="KW-0520">NAD</keyword>
<sequence>MTSRSACTSAGVRRGPPPAEATGSPVCRRTRRRRSSIGSAYSHGEDRPEAARFLRRVRAAAATALAGSVGRVTSSLIVSVPTDELRDDLQPLPEGVEVLVWDMTDAAPRPHIDIVVPPYMSMDGVIARLSEVSTRLVQGQSIGYDNVEGRLPEGIVFANATSVHETATAELAVTLALAAQRALPRFVRAQDRAQWKPKQTPGLADARVTLLGFGGVGRAIAARLKPFEVDLRAVASHGRLQDDVEVLPLGELHDVLAATDVLIVSLPGGDKTQHLVDDAALSALPEGALVVNVGRGPVIDTDALVDHVQRGRIRAALDVADPEPLPTDHPLWSLEGVLIAPHVGGATAAMRPRIARLVRRQIDHVLAGEEPENVVLRG</sequence>
<evidence type="ECO:0000256" key="2">
    <source>
        <dbReference type="ARBA" id="ARBA00023002"/>
    </source>
</evidence>
<evidence type="ECO:0000256" key="1">
    <source>
        <dbReference type="ARBA" id="ARBA00005854"/>
    </source>
</evidence>